<dbReference type="Proteomes" id="UP000023152">
    <property type="component" value="Unassembled WGS sequence"/>
</dbReference>
<protein>
    <submittedName>
        <fullName evidence="3">Uncharacterized protein</fullName>
    </submittedName>
</protein>
<dbReference type="AlphaFoldDB" id="X6P3E5"/>
<name>X6P3E5_RETFI</name>
<feature type="signal peptide" evidence="2">
    <location>
        <begin position="1"/>
        <end position="22"/>
    </location>
</feature>
<evidence type="ECO:0000256" key="2">
    <source>
        <dbReference type="SAM" id="SignalP"/>
    </source>
</evidence>
<gene>
    <name evidence="3" type="ORF">RFI_04469</name>
</gene>
<comment type="caution">
    <text evidence="3">The sequence shown here is derived from an EMBL/GenBank/DDBJ whole genome shotgun (WGS) entry which is preliminary data.</text>
</comment>
<feature type="compositionally biased region" description="Low complexity" evidence="1">
    <location>
        <begin position="98"/>
        <end position="124"/>
    </location>
</feature>
<evidence type="ECO:0000256" key="1">
    <source>
        <dbReference type="SAM" id="MobiDB-lite"/>
    </source>
</evidence>
<accession>X6P3E5</accession>
<proteinExistence type="predicted"/>
<evidence type="ECO:0000313" key="4">
    <source>
        <dbReference type="Proteomes" id="UP000023152"/>
    </source>
</evidence>
<reference evidence="3 4" key="1">
    <citation type="journal article" date="2013" name="Curr. Biol.">
        <title>The Genome of the Foraminiferan Reticulomyxa filosa.</title>
        <authorList>
            <person name="Glockner G."/>
            <person name="Hulsmann N."/>
            <person name="Schleicher M."/>
            <person name="Noegel A.A."/>
            <person name="Eichinger L."/>
            <person name="Gallinger C."/>
            <person name="Pawlowski J."/>
            <person name="Sierra R."/>
            <person name="Euteneuer U."/>
            <person name="Pillet L."/>
            <person name="Moustafa A."/>
            <person name="Platzer M."/>
            <person name="Groth M."/>
            <person name="Szafranski K."/>
            <person name="Schliwa M."/>
        </authorList>
    </citation>
    <scope>NUCLEOTIDE SEQUENCE [LARGE SCALE GENOMIC DNA]</scope>
</reference>
<dbReference type="EMBL" id="ASPP01004036">
    <property type="protein sequence ID" value="ETO32648.1"/>
    <property type="molecule type" value="Genomic_DNA"/>
</dbReference>
<feature type="compositionally biased region" description="Basic and acidic residues" evidence="1">
    <location>
        <begin position="41"/>
        <end position="59"/>
    </location>
</feature>
<evidence type="ECO:0000313" key="3">
    <source>
        <dbReference type="EMBL" id="ETO32648.1"/>
    </source>
</evidence>
<keyword evidence="4" id="KW-1185">Reference proteome</keyword>
<keyword evidence="2" id="KW-0732">Signal</keyword>
<feature type="region of interest" description="Disordered" evidence="1">
    <location>
        <begin position="41"/>
        <end position="72"/>
    </location>
</feature>
<organism evidence="3 4">
    <name type="scientific">Reticulomyxa filosa</name>
    <dbReference type="NCBI Taxonomy" id="46433"/>
    <lineage>
        <taxon>Eukaryota</taxon>
        <taxon>Sar</taxon>
        <taxon>Rhizaria</taxon>
        <taxon>Retaria</taxon>
        <taxon>Foraminifera</taxon>
        <taxon>Monothalamids</taxon>
        <taxon>Reticulomyxidae</taxon>
        <taxon>Reticulomyxa</taxon>
    </lineage>
</organism>
<feature type="chain" id="PRO_5004975919" evidence="2">
    <location>
        <begin position="23"/>
        <end position="124"/>
    </location>
</feature>
<feature type="region of interest" description="Disordered" evidence="1">
    <location>
        <begin position="93"/>
        <end position="124"/>
    </location>
</feature>
<sequence length="124" mass="13859">MYMQFLSHYIFVLSWRLTLVDGSTAKETAYERTGVNDEAMSLKDEKDKKMMATKGKDNDNNDNDAVDEKKIKNKEAKKKKNIKICIESSKFTSDMPYTSASTKTNAKTTAKAKASANTNTNANA</sequence>